<dbReference type="Proteomes" id="UP000190476">
    <property type="component" value="Chromosome I"/>
</dbReference>
<dbReference type="EMBL" id="LT799839">
    <property type="protein sequence ID" value="SLK21736.1"/>
    <property type="molecule type" value="Genomic_DNA"/>
</dbReference>
<name>A0A1U6JN50_9CLOT</name>
<keyword evidence="2" id="KW-1185">Reference proteome</keyword>
<reference evidence="2" key="1">
    <citation type="submission" date="2017-03" db="EMBL/GenBank/DDBJ databases">
        <authorList>
            <person name="Falquet L."/>
            <person name="Falquet L."/>
        </authorList>
    </citation>
    <scope>NUCLEOTIDE SEQUENCE [LARGE SCALE GENOMIC DNA]</scope>
</reference>
<proteinExistence type="predicted"/>
<protein>
    <submittedName>
        <fullName evidence="1">Uncharacterized protein</fullName>
    </submittedName>
</protein>
<dbReference type="RefSeq" id="WP_079481602.1">
    <property type="nucleotide sequence ID" value="NZ_CBML010000006.1"/>
</dbReference>
<dbReference type="OrthoDB" id="1680245at2"/>
<sequence>MSYRELITDHYNDLNNLNSLLSSMVNSYRLLIGGASELYNISLVKKSDVKDAIDRVDKLGEIIDDLIGTIQNCGGSYFKYCEIMSKYIKAQTDKDAILTEIDYELDFDNSKREED</sequence>
<accession>A0A1U6JN50</accession>
<evidence type="ECO:0000313" key="1">
    <source>
        <dbReference type="EMBL" id="SLK21736.1"/>
    </source>
</evidence>
<evidence type="ECO:0000313" key="2">
    <source>
        <dbReference type="Proteomes" id="UP000190476"/>
    </source>
</evidence>
<dbReference type="GeneID" id="66302496"/>
<dbReference type="AlphaFoldDB" id="A0A1U6JN50"/>
<gene>
    <name evidence="1" type="ORF">CCH01_21840</name>
</gene>
<dbReference type="STRING" id="1351755.CCH01_21840"/>
<organism evidence="1 2">
    <name type="scientific">Clostridium chauvoei JF4335</name>
    <dbReference type="NCBI Taxonomy" id="1351755"/>
    <lineage>
        <taxon>Bacteria</taxon>
        <taxon>Bacillati</taxon>
        <taxon>Bacillota</taxon>
        <taxon>Clostridia</taxon>
        <taxon>Eubacteriales</taxon>
        <taxon>Clostridiaceae</taxon>
        <taxon>Clostridium</taxon>
    </lineage>
</organism>